<comment type="caution">
    <text evidence="1">The sequence shown here is derived from an EMBL/GenBank/DDBJ whole genome shotgun (WGS) entry which is preliminary data.</text>
</comment>
<sequence length="159" mass="17827">MELENLEEDLARQAKINGIVLAECEVKTVEKMEEKSSLLLFFRTLKGFAERCEHRNRTFQHFKQKYPEVVSLPGGFRGEVMVIQDPKVPGCTLSIVWKINVSKDGVITPKMDLLAKLPEQALDLGQQVAENAPQAFQSLVRILGVEAAIENLITAVCME</sequence>
<reference evidence="1" key="1">
    <citation type="journal article" date="2023" name="Science">
        <title>Genome structures resolve the early diversification of teleost fishes.</title>
        <authorList>
            <person name="Parey E."/>
            <person name="Louis A."/>
            <person name="Montfort J."/>
            <person name="Bouchez O."/>
            <person name="Roques C."/>
            <person name="Iampietro C."/>
            <person name="Lluch J."/>
            <person name="Castinel A."/>
            <person name="Donnadieu C."/>
            <person name="Desvignes T."/>
            <person name="Floi Bucao C."/>
            <person name="Jouanno E."/>
            <person name="Wen M."/>
            <person name="Mejri S."/>
            <person name="Dirks R."/>
            <person name="Jansen H."/>
            <person name="Henkel C."/>
            <person name="Chen W.J."/>
            <person name="Zahm M."/>
            <person name="Cabau C."/>
            <person name="Klopp C."/>
            <person name="Thompson A.W."/>
            <person name="Robinson-Rechavi M."/>
            <person name="Braasch I."/>
            <person name="Lecointre G."/>
            <person name="Bobe J."/>
            <person name="Postlethwait J.H."/>
            <person name="Berthelot C."/>
            <person name="Roest Crollius H."/>
            <person name="Guiguen Y."/>
        </authorList>
    </citation>
    <scope>NUCLEOTIDE SEQUENCE</scope>
    <source>
        <strain evidence="1">NC1722</strain>
    </source>
</reference>
<dbReference type="GO" id="GO:0000775">
    <property type="term" value="C:chromosome, centromeric region"/>
    <property type="evidence" value="ECO:0007669"/>
    <property type="project" value="InterPro"/>
</dbReference>
<organism evidence="1 2">
    <name type="scientific">Aldrovandia affinis</name>
    <dbReference type="NCBI Taxonomy" id="143900"/>
    <lineage>
        <taxon>Eukaryota</taxon>
        <taxon>Metazoa</taxon>
        <taxon>Chordata</taxon>
        <taxon>Craniata</taxon>
        <taxon>Vertebrata</taxon>
        <taxon>Euteleostomi</taxon>
        <taxon>Actinopterygii</taxon>
        <taxon>Neopterygii</taxon>
        <taxon>Teleostei</taxon>
        <taxon>Notacanthiformes</taxon>
        <taxon>Halosauridae</taxon>
        <taxon>Aldrovandia</taxon>
    </lineage>
</organism>
<dbReference type="Proteomes" id="UP001221898">
    <property type="component" value="Unassembled WGS sequence"/>
</dbReference>
<evidence type="ECO:0008006" key="3">
    <source>
        <dbReference type="Google" id="ProtNLM"/>
    </source>
</evidence>
<dbReference type="GO" id="GO:0034080">
    <property type="term" value="P:CENP-A containing chromatin assembly"/>
    <property type="evidence" value="ECO:0007669"/>
    <property type="project" value="InterPro"/>
</dbReference>
<evidence type="ECO:0000313" key="1">
    <source>
        <dbReference type="EMBL" id="KAJ8385037.1"/>
    </source>
</evidence>
<dbReference type="GO" id="GO:0005634">
    <property type="term" value="C:nucleus"/>
    <property type="evidence" value="ECO:0007669"/>
    <property type="project" value="TreeGrafter"/>
</dbReference>
<proteinExistence type="predicted"/>
<dbReference type="PANTHER" id="PTHR28577">
    <property type="entry name" value="CENTROMERE PROTEIN P"/>
    <property type="match status" value="1"/>
</dbReference>
<dbReference type="Pfam" id="PF13096">
    <property type="entry name" value="CENP-P"/>
    <property type="match status" value="1"/>
</dbReference>
<dbReference type="PANTHER" id="PTHR28577:SF1">
    <property type="entry name" value="CENTROMERE PROTEIN P"/>
    <property type="match status" value="1"/>
</dbReference>
<dbReference type="InterPro" id="IPR027801">
    <property type="entry name" value="CENP-P"/>
</dbReference>
<keyword evidence="2" id="KW-1185">Reference proteome</keyword>
<accession>A0AAD7RJ33</accession>
<gene>
    <name evidence="1" type="ORF">AAFF_G00195670</name>
</gene>
<dbReference type="EMBL" id="JAINUG010000260">
    <property type="protein sequence ID" value="KAJ8385037.1"/>
    <property type="molecule type" value="Genomic_DNA"/>
</dbReference>
<name>A0AAD7RJ33_9TELE</name>
<protein>
    <recommendedName>
        <fullName evidence="3">Centromere protein P</fullName>
    </recommendedName>
</protein>
<evidence type="ECO:0000313" key="2">
    <source>
        <dbReference type="Proteomes" id="UP001221898"/>
    </source>
</evidence>
<dbReference type="AlphaFoldDB" id="A0AAD7RJ33"/>